<evidence type="ECO:0000256" key="18">
    <source>
        <dbReference type="PIRNR" id="PIRNR005719"/>
    </source>
</evidence>
<evidence type="ECO:0000256" key="3">
    <source>
        <dbReference type="ARBA" id="ARBA00005917"/>
    </source>
</evidence>
<keyword evidence="12" id="KW-0234">DNA repair</keyword>
<dbReference type="SUPFAM" id="SSF52540">
    <property type="entry name" value="P-loop containing nucleoside triphosphate hydrolases"/>
    <property type="match status" value="2"/>
</dbReference>
<dbReference type="GeneID" id="120897197"/>
<evidence type="ECO:0000256" key="17">
    <source>
        <dbReference type="ARBA" id="ARBA00034085"/>
    </source>
</evidence>
<keyword evidence="4" id="KW-0158">Chromosome</keyword>
<keyword evidence="20" id="KW-1185">Reference proteome</keyword>
<keyword evidence="15" id="KW-0131">Cell cycle</keyword>
<dbReference type="SMART" id="SM00968">
    <property type="entry name" value="SMC_hinge"/>
    <property type="match status" value="1"/>
</dbReference>
<dbReference type="Proteomes" id="UP000075840">
    <property type="component" value="Unassembled WGS sequence"/>
</dbReference>
<dbReference type="GO" id="GO:0051276">
    <property type="term" value="P:chromosome organization"/>
    <property type="evidence" value="ECO:0007669"/>
    <property type="project" value="InterPro"/>
</dbReference>
<dbReference type="GO" id="GO:0016887">
    <property type="term" value="F:ATP hydrolysis activity"/>
    <property type="evidence" value="ECO:0007669"/>
    <property type="project" value="InterPro"/>
</dbReference>
<dbReference type="AlphaFoldDB" id="A0A182HI41"/>
<dbReference type="EnsemblMetazoa" id="AARA000898-RA">
    <property type="protein sequence ID" value="AARA000898-PA"/>
    <property type="gene ID" value="AARA000898"/>
</dbReference>
<evidence type="ECO:0000256" key="7">
    <source>
        <dbReference type="ARBA" id="ARBA00022763"/>
    </source>
</evidence>
<dbReference type="VEuPathDB" id="VectorBase:AARA000898"/>
<dbReference type="Pfam" id="PF06470">
    <property type="entry name" value="SMC_hinge"/>
    <property type="match status" value="1"/>
</dbReference>
<dbReference type="Gene3D" id="3.30.70.1620">
    <property type="match status" value="1"/>
</dbReference>
<keyword evidence="13 18" id="KW-0539">Nucleus</keyword>
<dbReference type="CDD" id="cd03272">
    <property type="entry name" value="ABC_SMC3_euk"/>
    <property type="match status" value="1"/>
</dbReference>
<dbReference type="GO" id="GO:0000775">
    <property type="term" value="C:chromosome, centromeric region"/>
    <property type="evidence" value="ECO:0007669"/>
    <property type="project" value="UniProtKB-SubCell"/>
</dbReference>
<accession>A0A182HI41</accession>
<evidence type="ECO:0000256" key="16">
    <source>
        <dbReference type="ARBA" id="ARBA00023328"/>
    </source>
</evidence>
<dbReference type="GO" id="GO:0005524">
    <property type="term" value="F:ATP binding"/>
    <property type="evidence" value="ECO:0007669"/>
    <property type="project" value="UniProtKB-KW"/>
</dbReference>
<dbReference type="FunFam" id="1.20.1060.20:FF:000002">
    <property type="entry name" value="Structural maintenance of chromosomes 3"/>
    <property type="match status" value="1"/>
</dbReference>
<keyword evidence="16" id="KW-0137">Centromere</keyword>
<evidence type="ECO:0000256" key="9">
    <source>
        <dbReference type="ARBA" id="ARBA00022840"/>
    </source>
</evidence>
<evidence type="ECO:0000256" key="15">
    <source>
        <dbReference type="ARBA" id="ARBA00023306"/>
    </source>
</evidence>
<organism evidence="19 20">
    <name type="scientific">Anopheles arabiensis</name>
    <name type="common">Mosquito</name>
    <dbReference type="NCBI Taxonomy" id="7173"/>
    <lineage>
        <taxon>Eukaryota</taxon>
        <taxon>Metazoa</taxon>
        <taxon>Ecdysozoa</taxon>
        <taxon>Arthropoda</taxon>
        <taxon>Hexapoda</taxon>
        <taxon>Insecta</taxon>
        <taxon>Pterygota</taxon>
        <taxon>Neoptera</taxon>
        <taxon>Endopterygota</taxon>
        <taxon>Diptera</taxon>
        <taxon>Nematocera</taxon>
        <taxon>Culicoidea</taxon>
        <taxon>Culicidae</taxon>
        <taxon>Anophelinae</taxon>
        <taxon>Anopheles</taxon>
    </lineage>
</organism>
<comment type="similarity">
    <text evidence="3">Belongs to the SMC family. SMC3 subfamily.</text>
</comment>
<dbReference type="Pfam" id="PF02463">
    <property type="entry name" value="SMC_N"/>
    <property type="match status" value="1"/>
</dbReference>
<evidence type="ECO:0000256" key="10">
    <source>
        <dbReference type="ARBA" id="ARBA00022990"/>
    </source>
</evidence>
<protein>
    <recommendedName>
        <fullName evidence="18">Structural maintenance of chromosomes protein</fullName>
    </recommendedName>
</protein>
<evidence type="ECO:0000256" key="11">
    <source>
        <dbReference type="ARBA" id="ARBA00023054"/>
    </source>
</evidence>
<dbReference type="CTD" id="9126"/>
<evidence type="ECO:0000256" key="12">
    <source>
        <dbReference type="ARBA" id="ARBA00023204"/>
    </source>
</evidence>
<evidence type="ECO:0000313" key="20">
    <source>
        <dbReference type="Proteomes" id="UP000075840"/>
    </source>
</evidence>
<proteinExistence type="inferred from homology"/>
<keyword evidence="6" id="KW-0547">Nucleotide-binding</keyword>
<dbReference type="InterPro" id="IPR024704">
    <property type="entry name" value="SMC"/>
</dbReference>
<comment type="subcellular location">
    <subcellularLocation>
        <location evidence="2">Chromosome</location>
        <location evidence="2">Centromere</location>
    </subcellularLocation>
    <subcellularLocation>
        <location evidence="1 18">Nucleus</location>
    </subcellularLocation>
</comment>
<dbReference type="InterPro" id="IPR003395">
    <property type="entry name" value="RecF/RecN/SMC_N"/>
</dbReference>
<evidence type="ECO:0000256" key="4">
    <source>
        <dbReference type="ARBA" id="ARBA00022454"/>
    </source>
</evidence>
<evidence type="ECO:0000256" key="2">
    <source>
        <dbReference type="ARBA" id="ARBA00004584"/>
    </source>
</evidence>
<evidence type="ECO:0000256" key="1">
    <source>
        <dbReference type="ARBA" id="ARBA00004123"/>
    </source>
</evidence>
<keyword evidence="14" id="KW-0469">Meiosis</keyword>
<evidence type="ECO:0000256" key="13">
    <source>
        <dbReference type="ARBA" id="ARBA00023242"/>
    </source>
</evidence>
<dbReference type="GO" id="GO:0006281">
    <property type="term" value="P:DNA repair"/>
    <property type="evidence" value="ECO:0007669"/>
    <property type="project" value="UniProtKB-KW"/>
</dbReference>
<dbReference type="KEGG" id="aara:120897197"/>
<keyword evidence="10" id="KW-0007">Acetylation</keyword>
<evidence type="ECO:0000313" key="19">
    <source>
        <dbReference type="EnsemblMetazoa" id="AARA000898-PA"/>
    </source>
</evidence>
<evidence type="ECO:0000256" key="14">
    <source>
        <dbReference type="ARBA" id="ARBA00023254"/>
    </source>
</evidence>
<dbReference type="GO" id="GO:0051321">
    <property type="term" value="P:meiotic cell cycle"/>
    <property type="evidence" value="ECO:0007669"/>
    <property type="project" value="UniProtKB-KW"/>
</dbReference>
<dbReference type="Gene3D" id="3.40.50.300">
    <property type="entry name" value="P-loop containing nucleotide triphosphate hydrolases"/>
    <property type="match status" value="2"/>
</dbReference>
<name>A0A182HI41_ANOAR</name>
<keyword evidence="11" id="KW-0175">Coiled coil</keyword>
<comment type="function">
    <text evidence="17">Central component of cohesin, a complex required for chromosome cohesion during the cell cycle. The cohesin complex may form a large proteinaceous ring within which sister chromatids can be trapped. At anaphase, the complex is cleaved and dissociates from chromatin, allowing sister chromatids to segregate. Cohesion is coupled to DNA replication and is involved in DNA repair. The cohesin complex also plays an important role in spindle pole assembly during mitosis and in chromosomes movement.</text>
</comment>
<keyword evidence="8" id="KW-0498">Mitosis</keyword>
<dbReference type="RefSeq" id="XP_040157804.1">
    <property type="nucleotide sequence ID" value="XM_040301870.1"/>
</dbReference>
<dbReference type="GO" id="GO:0031981">
    <property type="term" value="C:nuclear lumen"/>
    <property type="evidence" value="ECO:0007669"/>
    <property type="project" value="UniProtKB-ARBA"/>
</dbReference>
<dbReference type="FunFam" id="3.40.50.300:FF:000370">
    <property type="entry name" value="Structural maintenance of chromosomes 3"/>
    <property type="match status" value="1"/>
</dbReference>
<keyword evidence="5" id="KW-0132">Cell division</keyword>
<dbReference type="PANTHER" id="PTHR43977">
    <property type="entry name" value="STRUCTURAL MAINTENANCE OF CHROMOSOMES PROTEIN 3"/>
    <property type="match status" value="1"/>
</dbReference>
<keyword evidence="7" id="KW-0227">DNA damage</keyword>
<dbReference type="Gene3D" id="1.20.1060.20">
    <property type="match status" value="1"/>
</dbReference>
<evidence type="ECO:0000256" key="5">
    <source>
        <dbReference type="ARBA" id="ARBA00022618"/>
    </source>
</evidence>
<dbReference type="InterPro" id="IPR041741">
    <property type="entry name" value="SMC3_ABC_euk"/>
</dbReference>
<dbReference type="FunFam" id="3.30.70.1620:FF:000002">
    <property type="entry name" value="Structural maintenance of chromosomes 3"/>
    <property type="match status" value="1"/>
</dbReference>
<dbReference type="PIRSF" id="PIRSF005719">
    <property type="entry name" value="SMC"/>
    <property type="match status" value="1"/>
</dbReference>
<dbReference type="RefSeq" id="XP_040157807.1">
    <property type="nucleotide sequence ID" value="XM_040301873.1"/>
</dbReference>
<dbReference type="GO" id="GO:0051301">
    <property type="term" value="P:cell division"/>
    <property type="evidence" value="ECO:0007669"/>
    <property type="project" value="UniProtKB-KW"/>
</dbReference>
<dbReference type="EMBL" id="APCN01005875">
    <property type="status" value="NOT_ANNOTATED_CDS"/>
    <property type="molecule type" value="Genomic_DNA"/>
</dbReference>
<keyword evidence="9" id="KW-0067">ATP-binding</keyword>
<dbReference type="FunFam" id="3.40.50.300:FF:000424">
    <property type="entry name" value="Structural maintenance of chromosomes 3"/>
    <property type="match status" value="1"/>
</dbReference>
<dbReference type="InterPro" id="IPR010935">
    <property type="entry name" value="SMC_hinge"/>
</dbReference>
<dbReference type="SUPFAM" id="SSF75553">
    <property type="entry name" value="Smc hinge domain"/>
    <property type="match status" value="1"/>
</dbReference>
<sequence>MHIKQVIIQGFKSYREQTVVEPFDKRHNVVVGRNGSGKSNFFYAIQFVLSDEFTHLRPEQRQALLHEGTGPRAMSAYVEIIFDNSDNRVPIDKEEIYLRRVIGAKKDQYFLNKKVVPRSEVVNLLESAGFSNSNPYYIVKQGKINQMATAPDSHRLKLLREVAGTRVYDERKEESMNLLRESEGKLEKISEYLRTIEDRLKTLEEEKEELSEYQKWDKARRTLEYVIYETELKETRKQLEELDGQRKSSGDKQLLLTQEIQKAQDRLKNAQKALKDAKKDVVTAKDEKSVLATEHQQLLREKTKLDLTISDLSDEVQGDNKSKERAEQELERLKITIAEKEKELEQVRPRYEAMRRKEEECSRELNLKEQKRKELYAKQGRGSQFSSKEERDKWIQGELKSLNKQIKDKISHQNKLQDDLKKDIAKQGELEKKIQEHTESFEQLRVQIDEHNKNFYELKKKKDHYQSLRNDIWKKETAVTQTLSGYKEELARADQALRSMAGKPILNGRDSVRKVLESFLQRGREYADIANAYYGPVIENFNCDKSIYTAVEVTAGNRLFHHIVESDRVGTQILKEMNKQKLPGEVTFMPLNRLQVKIHDYPEDPDSIPMISKLKYEEQYDKALRYIFGKTLICRNLERATELAKSTGLDCVTLEGDQVSSKGSLTGGYFNTSRSRLEMQKKRSEYSQLIQEHEKELADFRAELKQTEANINSIVSEMQKTETKQGKSKDAFEKIQADIRLMKDELSRIERFRSPKERSLAQCKANLEAMTSTKEGLENELHQELMSQLSVQDQHEVDSLNDEIRRLNQENKEAFTSRMSLEVTKNKLENLLTNNLFRRKDELVQALQEISVEDRKRQLTNCRNEVVATEKRIKKVLTDTEEVDRKLSEALKQQKTLQKELESWIQKEKEAQEKLEEDGKRMEKWATKENMLRQKIDECTEKIAGLGALPNVDASYQKMSLKSLFKELEKANQHLKKYNHVNKKALDQFLSFSEQKEKLYKRKAELDVGKDKICELMQLLEARKVEAIQFTFRQVAANFSEVFKKLVPQGNGHLILRTTNDQEGNDMEREVETSDEFTGIGIRVSFTQVDAEMREMNQLSGGQKSLVALALIFAIQKCDPAPFYLFDEIDQALDAQHRSAVADMIHEQSDRAQFITTTFRPELMEKAHKFYGVRFRNKVSHVDCVTKEVARDFVDDDTTHG</sequence>
<reference evidence="19" key="1">
    <citation type="submission" date="2022-08" db="UniProtKB">
        <authorList>
            <consortium name="EnsemblMetazoa"/>
        </authorList>
    </citation>
    <scope>IDENTIFICATION</scope>
    <source>
        <strain evidence="19">Dongola</strain>
    </source>
</reference>
<evidence type="ECO:0000256" key="8">
    <source>
        <dbReference type="ARBA" id="ARBA00022776"/>
    </source>
</evidence>
<evidence type="ECO:0000256" key="6">
    <source>
        <dbReference type="ARBA" id="ARBA00022741"/>
    </source>
</evidence>
<dbReference type="InterPro" id="IPR036277">
    <property type="entry name" value="SMC_hinge_sf"/>
</dbReference>
<dbReference type="InterPro" id="IPR027417">
    <property type="entry name" value="P-loop_NTPase"/>
</dbReference>
<dbReference type="VEuPathDB" id="VectorBase:AARA21_001474"/>